<dbReference type="EMBL" id="FOMI01000008">
    <property type="protein sequence ID" value="SFD27292.1"/>
    <property type="molecule type" value="Genomic_DNA"/>
</dbReference>
<accession>A0A1I1QZ74</accession>
<feature type="domain" description="Secretion system C-terminal sorting" evidence="3">
    <location>
        <begin position="202"/>
        <end position="269"/>
    </location>
</feature>
<evidence type="ECO:0000313" key="4">
    <source>
        <dbReference type="EMBL" id="SFD27292.1"/>
    </source>
</evidence>
<proteinExistence type="predicted"/>
<reference evidence="5" key="1">
    <citation type="submission" date="2016-10" db="EMBL/GenBank/DDBJ databases">
        <authorList>
            <person name="Varghese N."/>
            <person name="Submissions S."/>
        </authorList>
    </citation>
    <scope>NUCLEOTIDE SEQUENCE [LARGE SCALE GENOMIC DNA]</scope>
    <source>
        <strain evidence="5">DSM 25730</strain>
    </source>
</reference>
<dbReference type="Pfam" id="PF18962">
    <property type="entry name" value="Por_Secre_tail"/>
    <property type="match status" value="1"/>
</dbReference>
<evidence type="ECO:0000256" key="2">
    <source>
        <dbReference type="SAM" id="SignalP"/>
    </source>
</evidence>
<keyword evidence="1 2" id="KW-0732">Signal</keyword>
<dbReference type="InterPro" id="IPR026444">
    <property type="entry name" value="Secre_tail"/>
</dbReference>
<organism evidence="4 5">
    <name type="scientific">Algibacter pectinivorans</name>
    <dbReference type="NCBI Taxonomy" id="870482"/>
    <lineage>
        <taxon>Bacteria</taxon>
        <taxon>Pseudomonadati</taxon>
        <taxon>Bacteroidota</taxon>
        <taxon>Flavobacteriia</taxon>
        <taxon>Flavobacteriales</taxon>
        <taxon>Flavobacteriaceae</taxon>
        <taxon>Algibacter</taxon>
    </lineage>
</organism>
<dbReference type="STRING" id="870482.SAMN04487987_10811"/>
<dbReference type="AlphaFoldDB" id="A0A1I1QZ74"/>
<protein>
    <submittedName>
        <fullName evidence="4">Por secretion system C-terminal sorting domain-containing protein</fullName>
    </submittedName>
</protein>
<dbReference type="RefSeq" id="WP_092852502.1">
    <property type="nucleotide sequence ID" value="NZ_FOMI01000008.1"/>
</dbReference>
<sequence length="271" mass="29582">MKKITFKVIAFLFLSVIALQVQAQGNAYPTQTDGTFKIKIEGQDLYLTIPDMEPPLFGGFTYTLTYQALNTAKPELQTFNVTWDSATCTSCYFIESVKEGIGVVELMNPGSQTAELVVKGNTTAAPSALQLDRWNPTRGSGTQLFSENICTDCGWSGSKRRVQTSGLGLDVKVNGGTPEKFSWEAVSLSTEKFDTSNLFISNPVSNELQIKGLPSKVKEVNVYSLLGKKVLTRNVNQESELNVNTSTLTSGVYIVKISGNNATYSTKVVKQ</sequence>
<gene>
    <name evidence="4" type="ORF">SAMN04487987_10811</name>
</gene>
<evidence type="ECO:0000256" key="1">
    <source>
        <dbReference type="ARBA" id="ARBA00022729"/>
    </source>
</evidence>
<dbReference type="OrthoDB" id="977776at2"/>
<evidence type="ECO:0000313" key="5">
    <source>
        <dbReference type="Proteomes" id="UP000199439"/>
    </source>
</evidence>
<feature type="chain" id="PRO_5011509589" evidence="2">
    <location>
        <begin position="24"/>
        <end position="271"/>
    </location>
</feature>
<name>A0A1I1QZ74_9FLAO</name>
<dbReference type="Proteomes" id="UP000199439">
    <property type="component" value="Unassembled WGS sequence"/>
</dbReference>
<dbReference type="NCBIfam" id="TIGR04183">
    <property type="entry name" value="Por_Secre_tail"/>
    <property type="match status" value="1"/>
</dbReference>
<evidence type="ECO:0000259" key="3">
    <source>
        <dbReference type="Pfam" id="PF18962"/>
    </source>
</evidence>
<keyword evidence="5" id="KW-1185">Reference proteome</keyword>
<feature type="signal peptide" evidence="2">
    <location>
        <begin position="1"/>
        <end position="23"/>
    </location>
</feature>